<evidence type="ECO:0000313" key="1">
    <source>
        <dbReference type="EMBL" id="MPN64330.1"/>
    </source>
</evidence>
<name>A0A645JML5_9ZZZZ</name>
<dbReference type="AlphaFoldDB" id="A0A645JML5"/>
<gene>
    <name evidence="1" type="ORF">SDC9_212102</name>
</gene>
<proteinExistence type="predicted"/>
<reference evidence="1" key="1">
    <citation type="submission" date="2019-08" db="EMBL/GenBank/DDBJ databases">
        <authorList>
            <person name="Kucharzyk K."/>
            <person name="Murdoch R.W."/>
            <person name="Higgins S."/>
            <person name="Loffler F."/>
        </authorList>
    </citation>
    <scope>NUCLEOTIDE SEQUENCE</scope>
</reference>
<dbReference type="EMBL" id="VSSQ01145043">
    <property type="protein sequence ID" value="MPN64330.1"/>
    <property type="molecule type" value="Genomic_DNA"/>
</dbReference>
<organism evidence="1">
    <name type="scientific">bioreactor metagenome</name>
    <dbReference type="NCBI Taxonomy" id="1076179"/>
    <lineage>
        <taxon>unclassified sequences</taxon>
        <taxon>metagenomes</taxon>
        <taxon>ecological metagenomes</taxon>
    </lineage>
</organism>
<protein>
    <submittedName>
        <fullName evidence="1">Uncharacterized protein</fullName>
    </submittedName>
</protein>
<comment type="caution">
    <text evidence="1">The sequence shown here is derived from an EMBL/GenBank/DDBJ whole genome shotgun (WGS) entry which is preliminary data.</text>
</comment>
<sequence>MSLALRVNRRSVVSSWASFSGFRYRRSVGSSAASVILPTRRARLSGFFLILAISSLRPTMIPACGPPRSLSPLKVTMSAPDSTVSRTVTSSGRPQSRMSISVPLPRSTIIGRLLSCAMRATSASVTALVKPVMA</sequence>
<accession>A0A645JML5</accession>